<reference evidence="4" key="1">
    <citation type="submission" date="2021-10" db="EMBL/GenBank/DDBJ databases">
        <authorList>
            <person name="Piombo E."/>
        </authorList>
    </citation>
    <scope>NUCLEOTIDE SEQUENCE</scope>
</reference>
<sequence>MAESNGSLKAANGFTNGKAKPAGKPAAAGKRRGIVKRRGFLSWLFNQVAWLATWFSILTVLFRCPPSLEACDDTSPFICQYYFKTKTFVAPYVQPYYDEYAAPYVDVAQPYYDTLNQKVLVPAHKYAVQYGTPYVEKAQEFGLAQWERNGQVQLQKIQGLVRDKYDDKVGPYITQANDVLGPYVDAAQTEAYQVYYEYLLPGYTFVQPYAVDAYHTASKFTADTALPTASWAWGKTSSFLDTAIWPHLRIIYVENVEPQLVRIGERLGRYGTRVKSKVERLPDFESTTTTSAFSKPTVQSTSVATVEATASETPRVESKEAYAQPVQAPAPGENENDKRKKAREMVAQDLEQWQNRFATLADEGANDMEERVDEIAKQMIEAEIKKTGASLMEHLEATVESEVKTLKKKIAALVEQSTTGLKDPEAEAVKAVRTAGVAIKQKAQAIREWRKKYDTDLQNTVVNAADAHFKLLDETRGLALQQIGMKWAWTDGVTYKDWQKYHELKTTFSAWTDQLKQLIVTHPALLAAQEASAQVEDESMEIASNAAKELGRLKEVTHWKVLAQDSSDNFSLEEMKLAAEAVEAAAIAAEEARLAAIKAAEEAEEEAKKEAERAAAEAREEEERVARAAEGGEEPASQPETLSSADFDEAQDNSEDSGDSSLPISGDESAFSASTDAEDISSTIPDEAESTIEASESADETKEAEESSTVSSLLSEASEVLLSGTTLIVANGSDGADGSEDSKAPEPPKRAEDIDEDVGSQADSHKAYETPSAKPAMFGAMAQAVRSRQPVLEDYEDDETDDVYAALYEQAEETDDDEDESANEEEEEGDLLADLTSAAEDAYAKAVSAASDQYATAASIISAQIYGTPKPVHNQLFSSVSAAYDNAVAAASSQFDAVVSAASAGIQRTTTEEPKPTSIVDWQKKVESIAAQRLNEGRVWAEIQYQSAIIALGLATPAPTPTSNAEKLYSQAKMNYYAGLGLAQDRYSSFLSAASSAMSSLTATPTPTPTDFAGTLSSVASIATESAASVIQAAEDVAGSAYSAAADNVASAIKAVDDSIESAIDAASEQVYLAGAALAETWDNVLQTLEGQVYGEQKQIGWYESLFNEASSAVSRVTAGSEDTSATASKQYAAVTDIVSELLVGKDDTFQQSVLSKLQAAYATATSNIGSAASQATEAIKAKVQHDKDEL</sequence>
<evidence type="ECO:0000256" key="3">
    <source>
        <dbReference type="SAM" id="Phobius"/>
    </source>
</evidence>
<evidence type="ECO:0000256" key="2">
    <source>
        <dbReference type="SAM" id="MobiDB-lite"/>
    </source>
</evidence>
<dbReference type="OrthoDB" id="3260408at2759"/>
<feature type="transmembrane region" description="Helical" evidence="3">
    <location>
        <begin position="40"/>
        <end position="62"/>
    </location>
</feature>
<keyword evidence="3" id="KW-0472">Membrane</keyword>
<feature type="compositionally biased region" description="Polar residues" evidence="2">
    <location>
        <begin position="671"/>
        <end position="684"/>
    </location>
</feature>
<keyword evidence="1" id="KW-0175">Coiled coil</keyword>
<feature type="compositionally biased region" description="Basic and acidic residues" evidence="2">
    <location>
        <begin position="740"/>
        <end position="752"/>
    </location>
</feature>
<feature type="region of interest" description="Disordered" evidence="2">
    <location>
        <begin position="783"/>
        <end position="802"/>
    </location>
</feature>
<feature type="region of interest" description="Disordered" evidence="2">
    <location>
        <begin position="605"/>
        <end position="775"/>
    </location>
</feature>
<keyword evidence="5" id="KW-1185">Reference proteome</keyword>
<dbReference type="PANTHER" id="PTHR23242:SF9">
    <property type="entry name" value="TRANSCRIPTION FACTOR HOXA13"/>
    <property type="match status" value="1"/>
</dbReference>
<comment type="caution">
    <text evidence="4">The sequence shown here is derived from an EMBL/GenBank/DDBJ whole genome shotgun (WGS) entry which is preliminary data.</text>
</comment>
<evidence type="ECO:0000313" key="4">
    <source>
        <dbReference type="EMBL" id="CAH0025219.1"/>
    </source>
</evidence>
<protein>
    <recommendedName>
        <fullName evidence="6">Transcription factor hoxa13</fullName>
    </recommendedName>
</protein>
<evidence type="ECO:0000313" key="5">
    <source>
        <dbReference type="Proteomes" id="UP000696573"/>
    </source>
</evidence>
<feature type="compositionally biased region" description="Low complexity" evidence="2">
    <location>
        <begin position="707"/>
        <end position="723"/>
    </location>
</feature>
<evidence type="ECO:0000256" key="1">
    <source>
        <dbReference type="SAM" id="Coils"/>
    </source>
</evidence>
<organism evidence="4 5">
    <name type="scientific">Clonostachys rhizophaga</name>
    <dbReference type="NCBI Taxonomy" id="160324"/>
    <lineage>
        <taxon>Eukaryota</taxon>
        <taxon>Fungi</taxon>
        <taxon>Dikarya</taxon>
        <taxon>Ascomycota</taxon>
        <taxon>Pezizomycotina</taxon>
        <taxon>Sordariomycetes</taxon>
        <taxon>Hypocreomycetidae</taxon>
        <taxon>Hypocreales</taxon>
        <taxon>Bionectriaceae</taxon>
        <taxon>Clonostachys</taxon>
    </lineage>
</organism>
<dbReference type="SUPFAM" id="SSF58113">
    <property type="entry name" value="Apolipoprotein A-I"/>
    <property type="match status" value="1"/>
</dbReference>
<feature type="compositionally biased region" description="Acidic residues" evidence="2">
    <location>
        <begin position="646"/>
        <end position="658"/>
    </location>
</feature>
<feature type="compositionally biased region" description="Basic and acidic residues" evidence="2">
    <location>
        <begin position="606"/>
        <end position="627"/>
    </location>
</feature>
<keyword evidence="3" id="KW-1133">Transmembrane helix</keyword>
<feature type="coiled-coil region" evidence="1">
    <location>
        <begin position="365"/>
        <end position="416"/>
    </location>
</feature>
<dbReference type="AlphaFoldDB" id="A0A9N9VKX8"/>
<dbReference type="Proteomes" id="UP000696573">
    <property type="component" value="Unassembled WGS sequence"/>
</dbReference>
<name>A0A9N9VKX8_9HYPO</name>
<accession>A0A9N9VKX8</accession>
<dbReference type="PANTHER" id="PTHR23242">
    <property type="entry name" value="TRANSCRIPTION FACTOR HOXA13"/>
    <property type="match status" value="1"/>
</dbReference>
<keyword evidence="3" id="KW-0812">Transmembrane</keyword>
<gene>
    <name evidence="4" type="ORF">CRHIZ90672A_00016905</name>
</gene>
<dbReference type="EMBL" id="CABFNQ020000708">
    <property type="protein sequence ID" value="CAH0025219.1"/>
    <property type="molecule type" value="Genomic_DNA"/>
</dbReference>
<evidence type="ECO:0008006" key="6">
    <source>
        <dbReference type="Google" id="ProtNLM"/>
    </source>
</evidence>
<proteinExistence type="predicted"/>
<feature type="compositionally biased region" description="Acidic residues" evidence="2">
    <location>
        <begin position="793"/>
        <end position="802"/>
    </location>
</feature>
<feature type="region of interest" description="Disordered" evidence="2">
    <location>
        <begin position="811"/>
        <end position="830"/>
    </location>
</feature>
<feature type="region of interest" description="Disordered" evidence="2">
    <location>
        <begin position="304"/>
        <end position="343"/>
    </location>
</feature>